<dbReference type="InterPro" id="IPR023753">
    <property type="entry name" value="FAD/NAD-binding_dom"/>
</dbReference>
<keyword evidence="8" id="KW-1015">Disulfide bond</keyword>
<dbReference type="PROSITE" id="PS00573">
    <property type="entry name" value="PYRIDINE_REDOX_2"/>
    <property type="match status" value="1"/>
</dbReference>
<evidence type="ECO:0000313" key="12">
    <source>
        <dbReference type="EMBL" id="MFD2115068.1"/>
    </source>
</evidence>
<dbReference type="SUPFAM" id="SSF51905">
    <property type="entry name" value="FAD/NAD(P)-binding domain"/>
    <property type="match status" value="1"/>
</dbReference>
<evidence type="ECO:0000256" key="1">
    <source>
        <dbReference type="ARBA" id="ARBA00001974"/>
    </source>
</evidence>
<dbReference type="EMBL" id="JBHUHO010000012">
    <property type="protein sequence ID" value="MFD2115068.1"/>
    <property type="molecule type" value="Genomic_DNA"/>
</dbReference>
<evidence type="ECO:0000256" key="5">
    <source>
        <dbReference type="ARBA" id="ARBA00022827"/>
    </source>
</evidence>
<dbReference type="InterPro" id="IPR012336">
    <property type="entry name" value="Thioredoxin-like_fold"/>
</dbReference>
<keyword evidence="4" id="KW-0285">Flavoprotein</keyword>
<protein>
    <submittedName>
        <fullName evidence="12">Alkyl hydroperoxide reductase subunit F</fullName>
    </submittedName>
</protein>
<reference evidence="13" key="1">
    <citation type="journal article" date="2019" name="Int. J. Syst. Evol. Microbiol.">
        <title>The Global Catalogue of Microorganisms (GCM) 10K type strain sequencing project: providing services to taxonomists for standard genome sequencing and annotation.</title>
        <authorList>
            <consortium name="The Broad Institute Genomics Platform"/>
            <consortium name="The Broad Institute Genome Sequencing Center for Infectious Disease"/>
            <person name="Wu L."/>
            <person name="Ma J."/>
        </authorList>
    </citation>
    <scope>NUCLEOTIDE SEQUENCE [LARGE SCALE GENOMIC DNA]</scope>
    <source>
        <strain evidence="13">GH52</strain>
    </source>
</reference>
<gene>
    <name evidence="12" type="primary">ahpF</name>
    <name evidence="12" type="ORF">ACFSJH_04875</name>
</gene>
<dbReference type="Pfam" id="PF13192">
    <property type="entry name" value="Thioredoxin_3"/>
    <property type="match status" value="1"/>
</dbReference>
<keyword evidence="13" id="KW-1185">Reference proteome</keyword>
<dbReference type="Proteomes" id="UP001597362">
    <property type="component" value="Unassembled WGS sequence"/>
</dbReference>
<dbReference type="InterPro" id="IPR036188">
    <property type="entry name" value="FAD/NAD-bd_sf"/>
</dbReference>
<dbReference type="PRINTS" id="PR00368">
    <property type="entry name" value="FADPNR"/>
</dbReference>
<dbReference type="InterPro" id="IPR012081">
    <property type="entry name" value="Alkyl_hydroperoxide_Rdtase_suF"/>
</dbReference>
<comment type="similarity">
    <text evidence="2">Belongs to the class-II pyridine nucleotide-disulfide oxidoreductase family.</text>
</comment>
<dbReference type="PROSITE" id="PS51354">
    <property type="entry name" value="GLUTAREDOXIN_2"/>
    <property type="match status" value="1"/>
</dbReference>
<organism evidence="12 13">
    <name type="scientific">Paenibacillus yanchengensis</name>
    <dbReference type="NCBI Taxonomy" id="2035833"/>
    <lineage>
        <taxon>Bacteria</taxon>
        <taxon>Bacillati</taxon>
        <taxon>Bacillota</taxon>
        <taxon>Bacilli</taxon>
        <taxon>Bacillales</taxon>
        <taxon>Paenibacillaceae</taxon>
        <taxon>Paenibacillus</taxon>
    </lineage>
</organism>
<dbReference type="Pfam" id="PF07992">
    <property type="entry name" value="Pyr_redox_2"/>
    <property type="match status" value="1"/>
</dbReference>
<dbReference type="Gene3D" id="3.40.30.80">
    <property type="match status" value="1"/>
</dbReference>
<accession>A0ABW4YHB6</accession>
<dbReference type="InterPro" id="IPR008255">
    <property type="entry name" value="Pyr_nucl-diS_OxRdtase_2_AS"/>
</dbReference>
<dbReference type="PIRSF" id="PIRSF000238">
    <property type="entry name" value="AhpF"/>
    <property type="match status" value="1"/>
</dbReference>
<dbReference type="PANTHER" id="PTHR48105">
    <property type="entry name" value="THIOREDOXIN REDUCTASE 1-RELATED-RELATED"/>
    <property type="match status" value="1"/>
</dbReference>
<evidence type="ECO:0000256" key="6">
    <source>
        <dbReference type="ARBA" id="ARBA00023002"/>
    </source>
</evidence>
<keyword evidence="6" id="KW-0560">Oxidoreductase</keyword>
<dbReference type="RefSeq" id="WP_377770096.1">
    <property type="nucleotide sequence ID" value="NZ_JBHUHO010000012.1"/>
</dbReference>
<proteinExistence type="inferred from homology"/>
<comment type="cofactor">
    <cofactor evidence="1">
        <name>FAD</name>
        <dbReference type="ChEBI" id="CHEBI:57692"/>
    </cofactor>
</comment>
<evidence type="ECO:0000259" key="11">
    <source>
        <dbReference type="Pfam" id="PF13192"/>
    </source>
</evidence>
<name>A0ABW4YHB6_9BACL</name>
<evidence type="ECO:0000256" key="9">
    <source>
        <dbReference type="ARBA" id="ARBA00023284"/>
    </source>
</evidence>
<keyword evidence="9" id="KW-0676">Redox-active center</keyword>
<dbReference type="SUPFAM" id="SSF52833">
    <property type="entry name" value="Thioredoxin-like"/>
    <property type="match status" value="2"/>
</dbReference>
<evidence type="ECO:0000256" key="3">
    <source>
        <dbReference type="ARBA" id="ARBA00011738"/>
    </source>
</evidence>
<evidence type="ECO:0000259" key="10">
    <source>
        <dbReference type="Pfam" id="PF07992"/>
    </source>
</evidence>
<dbReference type="InterPro" id="IPR044141">
    <property type="entry name" value="AhpF_NTD_C"/>
</dbReference>
<dbReference type="CDD" id="cd03026">
    <property type="entry name" value="AhpF_NTD_C"/>
    <property type="match status" value="1"/>
</dbReference>
<dbReference type="InterPro" id="IPR044142">
    <property type="entry name" value="AhpF_NTD_N"/>
</dbReference>
<keyword evidence="7" id="KW-0520">NAD</keyword>
<feature type="domain" description="Thioredoxin-like fold" evidence="11">
    <location>
        <begin position="124"/>
        <end position="193"/>
    </location>
</feature>
<evidence type="ECO:0000256" key="2">
    <source>
        <dbReference type="ARBA" id="ARBA00009333"/>
    </source>
</evidence>
<evidence type="ECO:0000313" key="13">
    <source>
        <dbReference type="Proteomes" id="UP001597362"/>
    </source>
</evidence>
<dbReference type="NCBIfam" id="TIGR03140">
    <property type="entry name" value="AhpF"/>
    <property type="match status" value="1"/>
</dbReference>
<sequence length="509" mass="54748">MLLDDTIKAQLAQYLELLEGEVLLKVSAGTDQVSQEMLQLVDQIATMSTLIKVEKTELERTPSFSVNRVNEDTGITFAGVPLGHEFTSLVLALLQVSGRAPKVDESVIEQVKNLDGTYHFETYVSLSCQNCPDVVQALNTMSVLNAGITHTMIDGAAFKEEVESKDIMAVPTVFLNGEPFGSGRMALEEILAKLGSTQDASAFADKDPYDVLVVGGGPAGASAAIYAARKGIRTGIVADRFGGQILDTASIENFISVKHTEGPRLAASLEEHVKEYNIDVMKLQRAKRLEKNDLIEIELENGAVLKSKTVILSTGARWRNVGVPGEMEFKNKGVAYCPHCDGPLFEGKRVAVIGGGNSGIEAAIDLAGIVEHVTVLEFMSELKADAVLQKRLHSLPNVTVFTNVQTKEITGTDRVNGITFVDRESGEEKHVELAGVFVQIGLVPNTDWLGDTVERNKFGEIVIDARGATSVPGVFAAGDCSTTPYKQIIISMGSGATASLSAFDYLVRN</sequence>
<dbReference type="CDD" id="cd02974">
    <property type="entry name" value="AhpF_NTD_N"/>
    <property type="match status" value="1"/>
</dbReference>
<keyword evidence="5" id="KW-0274">FAD</keyword>
<feature type="domain" description="FAD/NAD(P)-binding" evidence="10">
    <location>
        <begin position="209"/>
        <end position="489"/>
    </location>
</feature>
<evidence type="ECO:0000256" key="7">
    <source>
        <dbReference type="ARBA" id="ARBA00023027"/>
    </source>
</evidence>
<dbReference type="PRINTS" id="PR00469">
    <property type="entry name" value="PNDRDTASEII"/>
</dbReference>
<evidence type="ECO:0000256" key="8">
    <source>
        <dbReference type="ARBA" id="ARBA00023157"/>
    </source>
</evidence>
<dbReference type="InterPro" id="IPR036249">
    <property type="entry name" value="Thioredoxin-like_sf"/>
</dbReference>
<evidence type="ECO:0000256" key="4">
    <source>
        <dbReference type="ARBA" id="ARBA00022630"/>
    </source>
</evidence>
<dbReference type="Gene3D" id="3.50.50.60">
    <property type="entry name" value="FAD/NAD(P)-binding domain"/>
    <property type="match status" value="2"/>
</dbReference>
<dbReference type="InterPro" id="IPR050097">
    <property type="entry name" value="Ferredoxin-NADP_redctase_2"/>
</dbReference>
<comment type="subunit">
    <text evidence="3">Homodimer.</text>
</comment>
<comment type="caution">
    <text evidence="12">The sequence shown here is derived from an EMBL/GenBank/DDBJ whole genome shotgun (WGS) entry which is preliminary data.</text>
</comment>